<dbReference type="PANTHER" id="PTHR47573">
    <property type="entry name" value="PROTEIN AF-9 HOMOLOG"/>
    <property type="match status" value="1"/>
</dbReference>
<dbReference type="PROSITE" id="PS51037">
    <property type="entry name" value="YEATS"/>
    <property type="match status" value="1"/>
</dbReference>
<evidence type="ECO:0000313" key="7">
    <source>
        <dbReference type="EMBL" id="CAD8547282.1"/>
    </source>
</evidence>
<gene>
    <name evidence="7" type="ORF">CLEP1334_LOCUS22572</name>
</gene>
<keyword evidence="3 4" id="KW-0539">Nucleus</keyword>
<dbReference type="AlphaFoldDB" id="A0A7S0P1E7"/>
<keyword evidence="2" id="KW-0804">Transcription</keyword>
<protein>
    <recommendedName>
        <fullName evidence="6">YEATS domain-containing protein</fullName>
    </recommendedName>
</protein>
<feature type="coiled-coil region" evidence="5">
    <location>
        <begin position="181"/>
        <end position="208"/>
    </location>
</feature>
<dbReference type="CDD" id="cd16910">
    <property type="entry name" value="YEATS_TFIID14_like"/>
    <property type="match status" value="1"/>
</dbReference>
<dbReference type="InterPro" id="IPR055129">
    <property type="entry name" value="YEATS_dom"/>
</dbReference>
<dbReference type="GO" id="GO:0006355">
    <property type="term" value="P:regulation of DNA-templated transcription"/>
    <property type="evidence" value="ECO:0007669"/>
    <property type="project" value="InterPro"/>
</dbReference>
<name>A0A7S0P1E7_9EUKA</name>
<dbReference type="EMBL" id="HBER01044911">
    <property type="protein sequence ID" value="CAD8547282.1"/>
    <property type="molecule type" value="Transcribed_RNA"/>
</dbReference>
<organism evidence="7">
    <name type="scientific">Calcidiscus leptoporus</name>
    <dbReference type="NCBI Taxonomy" id="127549"/>
    <lineage>
        <taxon>Eukaryota</taxon>
        <taxon>Haptista</taxon>
        <taxon>Haptophyta</taxon>
        <taxon>Prymnesiophyceae</taxon>
        <taxon>Coccolithales</taxon>
        <taxon>Calcidiscaceae</taxon>
        <taxon>Calcidiscus</taxon>
    </lineage>
</organism>
<dbReference type="PANTHER" id="PTHR47573:SF1">
    <property type="entry name" value="PROTEIN AF-9 HOMOLOG"/>
    <property type="match status" value="1"/>
</dbReference>
<keyword evidence="5" id="KW-0175">Coiled coil</keyword>
<reference evidence="7" key="1">
    <citation type="submission" date="2021-01" db="EMBL/GenBank/DDBJ databases">
        <authorList>
            <person name="Corre E."/>
            <person name="Pelletier E."/>
            <person name="Niang G."/>
            <person name="Scheremetjew M."/>
            <person name="Finn R."/>
            <person name="Kale V."/>
            <person name="Holt S."/>
            <person name="Cochrane G."/>
            <person name="Meng A."/>
            <person name="Brown T."/>
            <person name="Cohen L."/>
        </authorList>
    </citation>
    <scope>NUCLEOTIDE SEQUENCE</scope>
    <source>
        <strain evidence="7">RCC1130</strain>
    </source>
</reference>
<dbReference type="Pfam" id="PF03366">
    <property type="entry name" value="YEATS"/>
    <property type="match status" value="1"/>
</dbReference>
<dbReference type="GO" id="GO:0005634">
    <property type="term" value="C:nucleus"/>
    <property type="evidence" value="ECO:0007669"/>
    <property type="project" value="UniProtKB-SubCell"/>
</dbReference>
<comment type="subcellular location">
    <subcellularLocation>
        <location evidence="4">Nucleus</location>
    </subcellularLocation>
</comment>
<evidence type="ECO:0000256" key="1">
    <source>
        <dbReference type="ARBA" id="ARBA00023015"/>
    </source>
</evidence>
<keyword evidence="1" id="KW-0805">Transcription regulation</keyword>
<evidence type="ECO:0000256" key="2">
    <source>
        <dbReference type="ARBA" id="ARBA00023163"/>
    </source>
</evidence>
<dbReference type="InterPro" id="IPR005033">
    <property type="entry name" value="YEATS"/>
</dbReference>
<evidence type="ECO:0000256" key="5">
    <source>
        <dbReference type="SAM" id="Coils"/>
    </source>
</evidence>
<proteinExistence type="predicted"/>
<evidence type="ECO:0000259" key="6">
    <source>
        <dbReference type="PROSITE" id="PS51037"/>
    </source>
</evidence>
<evidence type="ECO:0000256" key="4">
    <source>
        <dbReference type="PROSITE-ProRule" id="PRU00376"/>
    </source>
</evidence>
<dbReference type="InterPro" id="IPR038704">
    <property type="entry name" value="YEAST_sf"/>
</dbReference>
<accession>A0A7S0P1E7</accession>
<dbReference type="Gene3D" id="2.60.40.1970">
    <property type="entry name" value="YEATS domain"/>
    <property type="match status" value="1"/>
</dbReference>
<evidence type="ECO:0000256" key="3">
    <source>
        <dbReference type="ARBA" id="ARBA00023242"/>
    </source>
</evidence>
<feature type="domain" description="YEATS" evidence="6">
    <location>
        <begin position="4"/>
        <end position="148"/>
    </location>
</feature>
<sequence>MVAEQGDDTLSKAIAIGSCAYWLGKRAEESKSHEWTVYVRAIDPDEDAGVYIKKIVFQLHPSFNPATRVIEAPPFEVTEQGWGEFEIQLQIFFHDSHEKPLELSHLLKLYPDVESTSLTSNRPVVSERYDEVVFQEPSAELRQRLTATVGPSVNGWRNSPHAKWYTTFDVNAQQEQLQAVYQLIAAELQNASKRRVQCEEELKSLRAELSTV</sequence>